<evidence type="ECO:0000313" key="2">
    <source>
        <dbReference type="Proteomes" id="UP000024635"/>
    </source>
</evidence>
<proteinExistence type="predicted"/>
<reference evidence="2" key="1">
    <citation type="journal article" date="2015" name="Nat. Genet.">
        <title>The genome and transcriptome of the zoonotic hookworm Ancylostoma ceylanicum identify infection-specific gene families.</title>
        <authorList>
            <person name="Schwarz E.M."/>
            <person name="Hu Y."/>
            <person name="Antoshechkin I."/>
            <person name="Miller M.M."/>
            <person name="Sternberg P.W."/>
            <person name="Aroian R.V."/>
        </authorList>
    </citation>
    <scope>NUCLEOTIDE SEQUENCE</scope>
    <source>
        <strain evidence="2">HY135</strain>
    </source>
</reference>
<sequence length="96" mass="11014">MHLTFSFACSIDIRRIHHSCQCVLYQFSTLQFPLLALDLITCHVLMNLMKINFPVLSHTRSAIVDESAEMKTRAPRMLQPITAVKWLQGVQWNAAD</sequence>
<dbReference type="AlphaFoldDB" id="A0A016SEI7"/>
<gene>
    <name evidence="1" type="primary">Acey_s0241.g3368</name>
    <name evidence="1" type="ORF">Y032_0241g3368</name>
</gene>
<comment type="caution">
    <text evidence="1">The sequence shown here is derived from an EMBL/GenBank/DDBJ whole genome shotgun (WGS) entry which is preliminary data.</text>
</comment>
<keyword evidence="2" id="KW-1185">Reference proteome</keyword>
<protein>
    <submittedName>
        <fullName evidence="1">Uncharacterized protein</fullName>
    </submittedName>
</protein>
<evidence type="ECO:0000313" key="1">
    <source>
        <dbReference type="EMBL" id="EYB88791.1"/>
    </source>
</evidence>
<name>A0A016SEI7_9BILA</name>
<organism evidence="1 2">
    <name type="scientific">Ancylostoma ceylanicum</name>
    <dbReference type="NCBI Taxonomy" id="53326"/>
    <lineage>
        <taxon>Eukaryota</taxon>
        <taxon>Metazoa</taxon>
        <taxon>Ecdysozoa</taxon>
        <taxon>Nematoda</taxon>
        <taxon>Chromadorea</taxon>
        <taxon>Rhabditida</taxon>
        <taxon>Rhabditina</taxon>
        <taxon>Rhabditomorpha</taxon>
        <taxon>Strongyloidea</taxon>
        <taxon>Ancylostomatidae</taxon>
        <taxon>Ancylostomatinae</taxon>
        <taxon>Ancylostoma</taxon>
    </lineage>
</organism>
<dbReference type="Proteomes" id="UP000024635">
    <property type="component" value="Unassembled WGS sequence"/>
</dbReference>
<accession>A0A016SEI7</accession>
<dbReference type="EMBL" id="JARK01001577">
    <property type="protein sequence ID" value="EYB88791.1"/>
    <property type="molecule type" value="Genomic_DNA"/>
</dbReference>